<dbReference type="STRING" id="1798480.A2851_03045"/>
<evidence type="ECO:0000256" key="6">
    <source>
        <dbReference type="SAM" id="Phobius"/>
    </source>
</evidence>
<name>A0A1F6CVH2_9BACT</name>
<proteinExistence type="predicted"/>
<dbReference type="InterPro" id="IPR001182">
    <property type="entry name" value="FtsW/RodA"/>
</dbReference>
<evidence type="ECO:0008006" key="9">
    <source>
        <dbReference type="Google" id="ProtNLM"/>
    </source>
</evidence>
<feature type="transmembrane region" description="Helical" evidence="6">
    <location>
        <begin position="80"/>
        <end position="100"/>
    </location>
</feature>
<dbReference type="Pfam" id="PF01098">
    <property type="entry name" value="FTSW_RODA_SPOVE"/>
    <property type="match status" value="1"/>
</dbReference>
<evidence type="ECO:0000256" key="4">
    <source>
        <dbReference type="ARBA" id="ARBA00022989"/>
    </source>
</evidence>
<sequence>MISRLKRAAENQTQLFSHIDWFLLAAALAISLLGLVTMRSFSAENSFFDKQIIWICIAIVAFFVTSIPAYGFLRRPQVIAGSLVIIVFLLGLVFLFGSIVKGAQNRFNFGFFAVQPSDPAKLLLVMVLAKYFARRHVEIAHIRHIFVSGAYAFALFVLVFFQPDFGSSIIIASIWLGMVLVAGISWKHLVVLAISALIVVTGLWHYGLHPYQKQRILTFLHPLTDIRGSGYNAYQSTVAVGSGELLGKGIGYGTQSKLQFLPEYQTDFIFAAYAEEWGFVGVILLFGLFSVLIIRILAASLHAADNFDMLFGTGIAIYFTAQFVVHVGMNMGLLPITGTTLPFMSYGGSHLLTEYVALGILMGMRRHARPSIQARDETEIVGAL</sequence>
<evidence type="ECO:0000313" key="8">
    <source>
        <dbReference type="Proteomes" id="UP000176863"/>
    </source>
</evidence>
<reference evidence="7 8" key="1">
    <citation type="journal article" date="2016" name="Nat. Commun.">
        <title>Thousands of microbial genomes shed light on interconnected biogeochemical processes in an aquifer system.</title>
        <authorList>
            <person name="Anantharaman K."/>
            <person name="Brown C.T."/>
            <person name="Hug L.A."/>
            <person name="Sharon I."/>
            <person name="Castelle C.J."/>
            <person name="Probst A.J."/>
            <person name="Thomas B.C."/>
            <person name="Singh A."/>
            <person name="Wilkins M.J."/>
            <person name="Karaoz U."/>
            <person name="Brodie E.L."/>
            <person name="Williams K.H."/>
            <person name="Hubbard S.S."/>
            <person name="Banfield J.F."/>
        </authorList>
    </citation>
    <scope>NUCLEOTIDE SEQUENCE [LARGE SCALE GENOMIC DNA]</scope>
</reference>
<feature type="transmembrane region" description="Helical" evidence="6">
    <location>
        <begin position="189"/>
        <end position="207"/>
    </location>
</feature>
<evidence type="ECO:0000256" key="2">
    <source>
        <dbReference type="ARBA" id="ARBA00022692"/>
    </source>
</evidence>
<keyword evidence="4 6" id="KW-1133">Transmembrane helix</keyword>
<dbReference type="GO" id="GO:0051301">
    <property type="term" value="P:cell division"/>
    <property type="evidence" value="ECO:0007669"/>
    <property type="project" value="InterPro"/>
</dbReference>
<keyword evidence="2 6" id="KW-0812">Transmembrane</keyword>
<feature type="transmembrane region" description="Helical" evidence="6">
    <location>
        <begin position="167"/>
        <end position="184"/>
    </location>
</feature>
<feature type="transmembrane region" description="Helical" evidence="6">
    <location>
        <begin position="310"/>
        <end position="331"/>
    </location>
</feature>
<keyword evidence="3" id="KW-0133">Cell shape</keyword>
<accession>A0A1F6CVH2</accession>
<comment type="caution">
    <text evidence="7">The sequence shown here is derived from an EMBL/GenBank/DDBJ whole genome shotgun (WGS) entry which is preliminary data.</text>
</comment>
<dbReference type="Proteomes" id="UP000176863">
    <property type="component" value="Unassembled WGS sequence"/>
</dbReference>
<feature type="transmembrane region" description="Helical" evidence="6">
    <location>
        <begin position="52"/>
        <end position="73"/>
    </location>
</feature>
<evidence type="ECO:0000256" key="5">
    <source>
        <dbReference type="ARBA" id="ARBA00023136"/>
    </source>
</evidence>
<dbReference type="GO" id="GO:0015648">
    <property type="term" value="F:lipid-linked peptidoglycan transporter activity"/>
    <property type="evidence" value="ECO:0007669"/>
    <property type="project" value="TreeGrafter"/>
</dbReference>
<dbReference type="GO" id="GO:0008360">
    <property type="term" value="P:regulation of cell shape"/>
    <property type="evidence" value="ECO:0007669"/>
    <property type="project" value="UniProtKB-KW"/>
</dbReference>
<dbReference type="PANTHER" id="PTHR30474:SF1">
    <property type="entry name" value="PEPTIDOGLYCAN GLYCOSYLTRANSFERASE MRDB"/>
    <property type="match status" value="1"/>
</dbReference>
<feature type="transmembrane region" description="Helical" evidence="6">
    <location>
        <begin position="277"/>
        <end position="298"/>
    </location>
</feature>
<keyword evidence="5 6" id="KW-0472">Membrane</keyword>
<evidence type="ECO:0000313" key="7">
    <source>
        <dbReference type="EMBL" id="OGG53070.1"/>
    </source>
</evidence>
<organism evidence="7 8">
    <name type="scientific">Candidatus Kaiserbacteria bacterium RIFCSPHIGHO2_01_FULL_53_29</name>
    <dbReference type="NCBI Taxonomy" id="1798480"/>
    <lineage>
        <taxon>Bacteria</taxon>
        <taxon>Candidatus Kaiseribacteriota</taxon>
    </lineage>
</organism>
<protein>
    <recommendedName>
        <fullName evidence="9">Rod shape-determining protein RodA</fullName>
    </recommendedName>
</protein>
<gene>
    <name evidence="7" type="ORF">A2851_03045</name>
</gene>
<dbReference type="PANTHER" id="PTHR30474">
    <property type="entry name" value="CELL CYCLE PROTEIN"/>
    <property type="match status" value="1"/>
</dbReference>
<evidence type="ECO:0000256" key="3">
    <source>
        <dbReference type="ARBA" id="ARBA00022960"/>
    </source>
</evidence>
<comment type="subcellular location">
    <subcellularLocation>
        <location evidence="1">Membrane</location>
        <topology evidence="1">Multi-pass membrane protein</topology>
    </subcellularLocation>
</comment>
<evidence type="ECO:0000256" key="1">
    <source>
        <dbReference type="ARBA" id="ARBA00004141"/>
    </source>
</evidence>
<dbReference type="GO" id="GO:0032153">
    <property type="term" value="C:cell division site"/>
    <property type="evidence" value="ECO:0007669"/>
    <property type="project" value="TreeGrafter"/>
</dbReference>
<feature type="transmembrane region" description="Helical" evidence="6">
    <location>
        <begin position="21"/>
        <end position="40"/>
    </location>
</feature>
<dbReference type="EMBL" id="MFKT01000018">
    <property type="protein sequence ID" value="OGG53070.1"/>
    <property type="molecule type" value="Genomic_DNA"/>
</dbReference>
<dbReference type="AlphaFoldDB" id="A0A1F6CVH2"/>
<dbReference type="GO" id="GO:0005886">
    <property type="term" value="C:plasma membrane"/>
    <property type="evidence" value="ECO:0007669"/>
    <property type="project" value="TreeGrafter"/>
</dbReference>
<feature type="transmembrane region" description="Helical" evidence="6">
    <location>
        <begin position="145"/>
        <end position="161"/>
    </location>
</feature>